<gene>
    <name evidence="4" type="primary">acoL</name>
    <name evidence="4" type="ORF">FC695_31570</name>
</gene>
<dbReference type="PRINTS" id="PR00411">
    <property type="entry name" value="PNDRDTASEI"/>
</dbReference>
<comment type="caution">
    <text evidence="4">The sequence shown here is derived from an EMBL/GenBank/DDBJ whole genome shotgun (WGS) entry which is preliminary data.</text>
</comment>
<evidence type="ECO:0000313" key="4">
    <source>
        <dbReference type="EMBL" id="TKI92277.1"/>
    </source>
</evidence>
<dbReference type="GO" id="GO:0050660">
    <property type="term" value="F:flavin adenine dinucleotide binding"/>
    <property type="evidence" value="ECO:0007669"/>
    <property type="project" value="TreeGrafter"/>
</dbReference>
<dbReference type="Pfam" id="PF02852">
    <property type="entry name" value="Pyr_redox_dim"/>
    <property type="match status" value="1"/>
</dbReference>
<evidence type="ECO:0000313" key="5">
    <source>
        <dbReference type="Proteomes" id="UP000308444"/>
    </source>
</evidence>
<dbReference type="EMBL" id="SZOH01002996">
    <property type="protein sequence ID" value="TKI92277.1"/>
    <property type="molecule type" value="Genomic_DNA"/>
</dbReference>
<feature type="non-terminal residue" evidence="4">
    <location>
        <position position="1"/>
    </location>
</feature>
<protein>
    <submittedName>
        <fullName evidence="4">Dihydrolipoyl dehydrogenase</fullName>
        <ecNumber evidence="4">1.8.1.4</ecNumber>
    </submittedName>
</protein>
<sequence>FPFTANGKALILGEQVGKVKVIVEPKYQEIVGISIIGPYATELIGQGTVMIHTEVTADIMRDYIAAHPTLSEAIHEALMQAVGHAVHA</sequence>
<evidence type="ECO:0000256" key="1">
    <source>
        <dbReference type="ARBA" id="ARBA00007532"/>
    </source>
</evidence>
<dbReference type="SUPFAM" id="SSF55424">
    <property type="entry name" value="FAD/NAD-linked reductases, dimerisation (C-terminal) domain"/>
    <property type="match status" value="1"/>
</dbReference>
<proteinExistence type="inferred from homology"/>
<comment type="similarity">
    <text evidence="1">Belongs to the class-I pyridine nucleotide-disulfide oxidoreductase family.</text>
</comment>
<dbReference type="EC" id="1.8.1.4" evidence="4"/>
<dbReference type="GO" id="GO:0004148">
    <property type="term" value="F:dihydrolipoyl dehydrogenase (NADH) activity"/>
    <property type="evidence" value="ECO:0007669"/>
    <property type="project" value="UniProtKB-EC"/>
</dbReference>
<dbReference type="GO" id="GO:0006103">
    <property type="term" value="P:2-oxoglutarate metabolic process"/>
    <property type="evidence" value="ECO:0007669"/>
    <property type="project" value="TreeGrafter"/>
</dbReference>
<keyword evidence="4" id="KW-0560">Oxidoreductase</keyword>
<evidence type="ECO:0000259" key="3">
    <source>
        <dbReference type="Pfam" id="PF02852"/>
    </source>
</evidence>
<dbReference type="Proteomes" id="UP000308444">
    <property type="component" value="Unassembled WGS sequence"/>
</dbReference>
<dbReference type="PANTHER" id="PTHR22912:SF219">
    <property type="entry name" value="DIHYDROLIPOYL DEHYDROGENASE"/>
    <property type="match status" value="1"/>
</dbReference>
<reference evidence="4 5" key="1">
    <citation type="journal article" date="2019" name="Environ. Microbiol.">
        <title>An active ?-lactamase is a part of an orchestrated cell wall stress resistance network of Bacillus subtilis and related rhizosphere species.</title>
        <authorList>
            <person name="Bucher T."/>
            <person name="Keren-Paz A."/>
            <person name="Hausser J."/>
            <person name="Olender T."/>
            <person name="Cytryn E."/>
            <person name="Kolodkin-Gal I."/>
        </authorList>
    </citation>
    <scope>NUCLEOTIDE SEQUENCE [LARGE SCALE GENOMIC DNA]</scope>
    <source>
        <strain evidence="4 5">I32</strain>
    </source>
</reference>
<dbReference type="AlphaFoldDB" id="A0A9X9A327"/>
<dbReference type="InterPro" id="IPR050151">
    <property type="entry name" value="Class-I_Pyr_Nuc-Dis_Oxidored"/>
</dbReference>
<dbReference type="InterPro" id="IPR016156">
    <property type="entry name" value="FAD/NAD-linked_Rdtase_dimer_sf"/>
</dbReference>
<keyword evidence="2" id="KW-0520">NAD</keyword>
<dbReference type="PANTHER" id="PTHR22912">
    <property type="entry name" value="DISULFIDE OXIDOREDUCTASE"/>
    <property type="match status" value="1"/>
</dbReference>
<evidence type="ECO:0000256" key="2">
    <source>
        <dbReference type="ARBA" id="ARBA00023027"/>
    </source>
</evidence>
<name>A0A9X9A327_BACCE</name>
<accession>A0A9X9A327</accession>
<feature type="domain" description="Pyridine nucleotide-disulphide oxidoreductase dimerisation" evidence="3">
    <location>
        <begin position="1"/>
        <end position="77"/>
    </location>
</feature>
<dbReference type="Gene3D" id="3.30.390.30">
    <property type="match status" value="1"/>
</dbReference>
<dbReference type="InterPro" id="IPR004099">
    <property type="entry name" value="Pyr_nucl-diS_OxRdtase_dimer"/>
</dbReference>
<organism evidence="4 5">
    <name type="scientific">Bacillus cereus</name>
    <dbReference type="NCBI Taxonomy" id="1396"/>
    <lineage>
        <taxon>Bacteria</taxon>
        <taxon>Bacillati</taxon>
        <taxon>Bacillota</taxon>
        <taxon>Bacilli</taxon>
        <taxon>Bacillales</taxon>
        <taxon>Bacillaceae</taxon>
        <taxon>Bacillus</taxon>
        <taxon>Bacillus cereus group</taxon>
    </lineage>
</organism>